<dbReference type="Pfam" id="PF06477">
    <property type="entry name" value="DUF1091"/>
    <property type="match status" value="1"/>
</dbReference>
<accession>A0A6P4IU61</accession>
<gene>
    <name evidence="3" type="primary">LOC108077915</name>
</gene>
<organism evidence="2 3">
    <name type="scientific">Drosophila kikkawai</name>
    <name type="common">Fruit fly</name>
    <dbReference type="NCBI Taxonomy" id="30033"/>
    <lineage>
        <taxon>Eukaryota</taxon>
        <taxon>Metazoa</taxon>
        <taxon>Ecdysozoa</taxon>
        <taxon>Arthropoda</taxon>
        <taxon>Hexapoda</taxon>
        <taxon>Insecta</taxon>
        <taxon>Pterygota</taxon>
        <taxon>Neoptera</taxon>
        <taxon>Endopterygota</taxon>
        <taxon>Diptera</taxon>
        <taxon>Brachycera</taxon>
        <taxon>Muscomorpha</taxon>
        <taxon>Ephydroidea</taxon>
        <taxon>Drosophilidae</taxon>
        <taxon>Drosophila</taxon>
        <taxon>Sophophora</taxon>
    </lineage>
</organism>
<evidence type="ECO:0000313" key="2">
    <source>
        <dbReference type="Proteomes" id="UP001652661"/>
    </source>
</evidence>
<reference evidence="2" key="1">
    <citation type="submission" date="2025-05" db="UniProtKB">
        <authorList>
            <consortium name="RefSeq"/>
        </authorList>
    </citation>
    <scope>NUCLEOTIDE SEQUENCE [LARGE SCALE GENOMIC DNA]</scope>
    <source>
        <strain evidence="2">14028-0561.14</strain>
    </source>
</reference>
<dbReference type="PANTHER" id="PTHR20898:SF0">
    <property type="entry name" value="DAEDALUS ON 3-RELATED"/>
    <property type="match status" value="1"/>
</dbReference>
<reference evidence="3" key="2">
    <citation type="submission" date="2025-08" db="UniProtKB">
        <authorList>
            <consortium name="RefSeq"/>
        </authorList>
    </citation>
    <scope>IDENTIFICATION</scope>
    <source>
        <strain evidence="3">14028-0561.14</strain>
        <tissue evidence="3">Whole fly</tissue>
    </source>
</reference>
<proteinExistence type="predicted"/>
<feature type="chain" id="PRO_5028438858" description="MD-2-related lipid-recognition domain-containing protein" evidence="1">
    <location>
        <begin position="21"/>
        <end position="188"/>
    </location>
</feature>
<dbReference type="GeneID" id="108077915"/>
<dbReference type="AlphaFoldDB" id="A0A6P4IU61"/>
<name>A0A6P4IU61_DROKI</name>
<protein>
    <recommendedName>
        <fullName evidence="4">MD-2-related lipid-recognition domain-containing protein</fullName>
    </recommendedName>
</protein>
<dbReference type="RefSeq" id="XP_017026944.1">
    <property type="nucleotide sequence ID" value="XM_017171455.1"/>
</dbReference>
<evidence type="ECO:0008006" key="4">
    <source>
        <dbReference type="Google" id="ProtNLM"/>
    </source>
</evidence>
<keyword evidence="1" id="KW-0732">Signal</keyword>
<dbReference type="OrthoDB" id="7859583at2759"/>
<dbReference type="InterPro" id="IPR010512">
    <property type="entry name" value="DUF1091"/>
</dbReference>
<dbReference type="PANTHER" id="PTHR20898">
    <property type="entry name" value="DAEDALUS ON 3-RELATED-RELATED"/>
    <property type="match status" value="1"/>
</dbReference>
<evidence type="ECO:0000313" key="3">
    <source>
        <dbReference type="RefSeq" id="XP_017026944.1"/>
    </source>
</evidence>
<feature type="signal peptide" evidence="1">
    <location>
        <begin position="1"/>
        <end position="20"/>
    </location>
</feature>
<dbReference type="Proteomes" id="UP001652661">
    <property type="component" value="Chromosome 2R"/>
</dbReference>
<sequence>MAISGLLLLGCCLMWQGTHDQLVCKLVKIDCLGNPARIINISCHLKAINWNLAVVKMDTFLIVPLRKPVIRLQVFKKDYSNQYKPFLIDVTVNMCEIIDKRSYIPYGVIFWKLLIEFTNANHSCPFTCQLTARNGYLYTSLVPPFPLGFYLVSILFTDISSSPSEYVGTAKLYVQVMEQVKTKKKPRV</sequence>
<evidence type="ECO:0000256" key="1">
    <source>
        <dbReference type="SAM" id="SignalP"/>
    </source>
</evidence>
<keyword evidence="2" id="KW-1185">Reference proteome</keyword>
<dbReference type="SMART" id="SM00697">
    <property type="entry name" value="DM8"/>
    <property type="match status" value="1"/>
</dbReference>